<evidence type="ECO:0000313" key="2">
    <source>
        <dbReference type="EnsemblMetazoa" id="AMEC014058-PA"/>
    </source>
</evidence>
<proteinExistence type="predicted"/>
<feature type="compositionally biased region" description="Basic residues" evidence="1">
    <location>
        <begin position="84"/>
        <end position="93"/>
    </location>
</feature>
<dbReference type="AlphaFoldDB" id="A0A182U546"/>
<organism evidence="2 3">
    <name type="scientific">Anopheles melas</name>
    <dbReference type="NCBI Taxonomy" id="34690"/>
    <lineage>
        <taxon>Eukaryota</taxon>
        <taxon>Metazoa</taxon>
        <taxon>Ecdysozoa</taxon>
        <taxon>Arthropoda</taxon>
        <taxon>Hexapoda</taxon>
        <taxon>Insecta</taxon>
        <taxon>Pterygota</taxon>
        <taxon>Neoptera</taxon>
        <taxon>Endopterygota</taxon>
        <taxon>Diptera</taxon>
        <taxon>Nematocera</taxon>
        <taxon>Culicoidea</taxon>
        <taxon>Culicidae</taxon>
        <taxon>Anophelinae</taxon>
        <taxon>Anopheles</taxon>
    </lineage>
</organism>
<name>A0A182U546_9DIPT</name>
<reference evidence="3" key="1">
    <citation type="submission" date="2014-01" db="EMBL/GenBank/DDBJ databases">
        <title>The Genome Sequence of Anopheles melas CM1001059_A (V2).</title>
        <authorList>
            <consortium name="The Broad Institute Genomics Platform"/>
            <person name="Neafsey D.E."/>
            <person name="Besansky N."/>
            <person name="Howell P."/>
            <person name="Walton C."/>
            <person name="Young S.K."/>
            <person name="Zeng Q."/>
            <person name="Gargeya S."/>
            <person name="Fitzgerald M."/>
            <person name="Haas B."/>
            <person name="Abouelleil A."/>
            <person name="Allen A.W."/>
            <person name="Alvarado L."/>
            <person name="Arachchi H.M."/>
            <person name="Berlin A.M."/>
            <person name="Chapman S.B."/>
            <person name="Gainer-Dewar J."/>
            <person name="Goldberg J."/>
            <person name="Griggs A."/>
            <person name="Gujja S."/>
            <person name="Hansen M."/>
            <person name="Howarth C."/>
            <person name="Imamovic A."/>
            <person name="Ireland A."/>
            <person name="Larimer J."/>
            <person name="McCowan C."/>
            <person name="Murphy C."/>
            <person name="Pearson M."/>
            <person name="Poon T.W."/>
            <person name="Priest M."/>
            <person name="Roberts A."/>
            <person name="Saif S."/>
            <person name="Shea T."/>
            <person name="Sisk P."/>
            <person name="Sykes S."/>
            <person name="Wortman J."/>
            <person name="Nusbaum C."/>
            <person name="Birren B."/>
        </authorList>
    </citation>
    <scope>NUCLEOTIDE SEQUENCE [LARGE SCALE GENOMIC DNA]</scope>
    <source>
        <strain evidence="3">CM1001059</strain>
    </source>
</reference>
<accession>A0A182U546</accession>
<keyword evidence="3" id="KW-1185">Reference proteome</keyword>
<dbReference type="Proteomes" id="UP000075902">
    <property type="component" value="Unassembled WGS sequence"/>
</dbReference>
<evidence type="ECO:0000256" key="1">
    <source>
        <dbReference type="SAM" id="MobiDB-lite"/>
    </source>
</evidence>
<protein>
    <submittedName>
        <fullName evidence="2">Uncharacterized protein</fullName>
    </submittedName>
</protein>
<feature type="compositionally biased region" description="Low complexity" evidence="1">
    <location>
        <begin position="112"/>
        <end position="152"/>
    </location>
</feature>
<dbReference type="VEuPathDB" id="VectorBase:AMEC014058"/>
<evidence type="ECO:0000313" key="3">
    <source>
        <dbReference type="Proteomes" id="UP000075902"/>
    </source>
</evidence>
<sequence length="242" mass="26389">MNELSLKINDADVLNKIMKTITTQCSTSERNEIPASVVTSPAQATSTITSIISNNTHPSQHHHHIQPKMEQKSQIHHLPLPHQHPAHQLHHHISAGPPPPPPSMHLPPPNPQLAALALHHQVQQHQQQQQQQQQQQPQSSPSTVRTQPSPRTSHPPPPHPQQQQPQQQPPPESHQQQGPVPAGPLPPQHHTVPVTIITHAGSINPANMPVVDGGPANGRVGAIQMHHLAAAQQSAEEHSVVY</sequence>
<dbReference type="STRING" id="34690.A0A182U546"/>
<reference evidence="2" key="2">
    <citation type="submission" date="2020-05" db="UniProtKB">
        <authorList>
            <consortium name="EnsemblMetazoa"/>
        </authorList>
    </citation>
    <scope>IDENTIFICATION</scope>
    <source>
        <strain evidence="2">CM1001059</strain>
    </source>
</reference>
<dbReference type="EnsemblMetazoa" id="AMEC014058-RA">
    <property type="protein sequence ID" value="AMEC014058-PA"/>
    <property type="gene ID" value="AMEC014058"/>
</dbReference>
<feature type="region of interest" description="Disordered" evidence="1">
    <location>
        <begin position="53"/>
        <end position="190"/>
    </location>
</feature>
<feature type="compositionally biased region" description="Pro residues" evidence="1">
    <location>
        <begin position="96"/>
        <end position="111"/>
    </location>
</feature>